<dbReference type="SUPFAM" id="SSF56672">
    <property type="entry name" value="DNA/RNA polymerases"/>
    <property type="match status" value="1"/>
</dbReference>
<dbReference type="InParanoid" id="G0NLW6"/>
<proteinExistence type="predicted"/>
<dbReference type="InterPro" id="IPR050951">
    <property type="entry name" value="Retrovirus_Pol_polyprotein"/>
</dbReference>
<dbReference type="Proteomes" id="UP000008068">
    <property type="component" value="Unassembled WGS sequence"/>
</dbReference>
<dbReference type="InterPro" id="IPR043502">
    <property type="entry name" value="DNA/RNA_pol_sf"/>
</dbReference>
<evidence type="ECO:0000256" key="4">
    <source>
        <dbReference type="ARBA" id="ARBA00022722"/>
    </source>
</evidence>
<protein>
    <recommendedName>
        <fullName evidence="1">RNA-directed DNA polymerase</fullName>
        <ecNumber evidence="1">2.7.7.49</ecNumber>
    </recommendedName>
</protein>
<evidence type="ECO:0000259" key="9">
    <source>
        <dbReference type="PROSITE" id="PS50994"/>
    </source>
</evidence>
<dbReference type="Pfam" id="PF17919">
    <property type="entry name" value="RT_RNaseH_2"/>
    <property type="match status" value="1"/>
</dbReference>
<evidence type="ECO:0000256" key="2">
    <source>
        <dbReference type="ARBA" id="ARBA00022679"/>
    </source>
</evidence>
<dbReference type="GO" id="GO:0003964">
    <property type="term" value="F:RNA-directed DNA polymerase activity"/>
    <property type="evidence" value="ECO:0007669"/>
    <property type="project" value="UniProtKB-EC"/>
</dbReference>
<dbReference type="InterPro" id="IPR000477">
    <property type="entry name" value="RT_dom"/>
</dbReference>
<dbReference type="Pfam" id="PF23309">
    <property type="entry name" value="DUF7083"/>
    <property type="match status" value="1"/>
</dbReference>
<evidence type="ECO:0000256" key="7">
    <source>
        <dbReference type="SAM" id="MobiDB-lite"/>
    </source>
</evidence>
<dbReference type="GO" id="GO:0003676">
    <property type="term" value="F:nucleic acid binding"/>
    <property type="evidence" value="ECO:0007669"/>
    <property type="project" value="InterPro"/>
</dbReference>
<name>G0NLW6_CAEBE</name>
<dbReference type="OrthoDB" id="775972at2759"/>
<feature type="region of interest" description="Disordered" evidence="7">
    <location>
        <begin position="1391"/>
        <end position="1545"/>
    </location>
</feature>
<dbReference type="Gene3D" id="3.30.70.270">
    <property type="match status" value="2"/>
</dbReference>
<evidence type="ECO:0000259" key="8">
    <source>
        <dbReference type="PROSITE" id="PS50878"/>
    </source>
</evidence>
<gene>
    <name evidence="10" type="ORF">CAEBREN_32470</name>
</gene>
<dbReference type="Pfam" id="PF00665">
    <property type="entry name" value="rve"/>
    <property type="match status" value="1"/>
</dbReference>
<dbReference type="Gene3D" id="3.10.10.10">
    <property type="entry name" value="HIV Type 1 Reverse Transcriptase, subunit A, domain 1"/>
    <property type="match status" value="1"/>
</dbReference>
<dbReference type="Pfam" id="PF17921">
    <property type="entry name" value="Integrase_H2C2"/>
    <property type="match status" value="1"/>
</dbReference>
<dbReference type="InterPro" id="IPR001584">
    <property type="entry name" value="Integrase_cat-core"/>
</dbReference>
<dbReference type="CDD" id="cd01647">
    <property type="entry name" value="RT_LTR"/>
    <property type="match status" value="1"/>
</dbReference>
<keyword evidence="11" id="KW-1185">Reference proteome</keyword>
<dbReference type="InterPro" id="IPR043128">
    <property type="entry name" value="Rev_trsase/Diguanyl_cyclase"/>
</dbReference>
<dbReference type="PANTHER" id="PTHR37984">
    <property type="entry name" value="PROTEIN CBG26694"/>
    <property type="match status" value="1"/>
</dbReference>
<dbReference type="HOGENOM" id="CLU_000384_9_9_1"/>
<dbReference type="Gene3D" id="3.30.420.10">
    <property type="entry name" value="Ribonuclease H-like superfamily/Ribonuclease H"/>
    <property type="match status" value="1"/>
</dbReference>
<dbReference type="GO" id="GO:0015074">
    <property type="term" value="P:DNA integration"/>
    <property type="evidence" value="ECO:0007669"/>
    <property type="project" value="InterPro"/>
</dbReference>
<dbReference type="EMBL" id="GL379908">
    <property type="protein sequence ID" value="EGT33899.1"/>
    <property type="molecule type" value="Genomic_DNA"/>
</dbReference>
<dbReference type="Gene3D" id="2.40.70.10">
    <property type="entry name" value="Acid Proteases"/>
    <property type="match status" value="1"/>
</dbReference>
<dbReference type="InterPro" id="IPR021109">
    <property type="entry name" value="Peptidase_aspartic_dom_sf"/>
</dbReference>
<dbReference type="Pfam" id="PF13650">
    <property type="entry name" value="Asp_protease_2"/>
    <property type="match status" value="1"/>
</dbReference>
<evidence type="ECO:0000313" key="11">
    <source>
        <dbReference type="Proteomes" id="UP000008068"/>
    </source>
</evidence>
<organism evidence="11">
    <name type="scientific">Caenorhabditis brenneri</name>
    <name type="common">Nematode worm</name>
    <dbReference type="NCBI Taxonomy" id="135651"/>
    <lineage>
        <taxon>Eukaryota</taxon>
        <taxon>Metazoa</taxon>
        <taxon>Ecdysozoa</taxon>
        <taxon>Nematoda</taxon>
        <taxon>Chromadorea</taxon>
        <taxon>Rhabditida</taxon>
        <taxon>Rhabditina</taxon>
        <taxon>Rhabditomorpha</taxon>
        <taxon>Rhabditoidea</taxon>
        <taxon>Rhabditidae</taxon>
        <taxon>Peloderinae</taxon>
        <taxon>Caenorhabditis</taxon>
    </lineage>
</organism>
<evidence type="ECO:0000313" key="10">
    <source>
        <dbReference type="EMBL" id="EGT33899.1"/>
    </source>
</evidence>
<dbReference type="InterPro" id="IPR041588">
    <property type="entry name" value="Integrase_H2C2"/>
</dbReference>
<feature type="compositionally biased region" description="Polar residues" evidence="7">
    <location>
        <begin position="1487"/>
        <end position="1503"/>
    </location>
</feature>
<dbReference type="GO" id="GO:0004519">
    <property type="term" value="F:endonuclease activity"/>
    <property type="evidence" value="ECO:0007669"/>
    <property type="project" value="UniProtKB-KW"/>
</dbReference>
<dbReference type="CDD" id="cd09274">
    <property type="entry name" value="RNase_HI_RT_Ty3"/>
    <property type="match status" value="1"/>
</dbReference>
<evidence type="ECO:0000256" key="3">
    <source>
        <dbReference type="ARBA" id="ARBA00022695"/>
    </source>
</evidence>
<keyword evidence="2" id="KW-0808">Transferase</keyword>
<dbReference type="Pfam" id="PF00078">
    <property type="entry name" value="RVT_1"/>
    <property type="match status" value="1"/>
</dbReference>
<dbReference type="EC" id="2.7.7.49" evidence="1"/>
<feature type="domain" description="Reverse transcriptase" evidence="8">
    <location>
        <begin position="531"/>
        <end position="710"/>
    </location>
</feature>
<evidence type="ECO:0000256" key="6">
    <source>
        <dbReference type="ARBA" id="ARBA00023268"/>
    </source>
</evidence>
<keyword evidence="5" id="KW-0255">Endonuclease</keyword>
<keyword evidence="5" id="KW-0378">Hydrolase</keyword>
<dbReference type="FunFam" id="3.30.70.270:FF:000020">
    <property type="entry name" value="Transposon Tf2-6 polyprotein-like Protein"/>
    <property type="match status" value="1"/>
</dbReference>
<dbReference type="Gene3D" id="1.10.340.70">
    <property type="match status" value="1"/>
</dbReference>
<feature type="compositionally biased region" description="Polar residues" evidence="7">
    <location>
        <begin position="1407"/>
        <end position="1416"/>
    </location>
</feature>
<evidence type="ECO:0000256" key="5">
    <source>
        <dbReference type="ARBA" id="ARBA00022759"/>
    </source>
</evidence>
<dbReference type="PROSITE" id="PS50878">
    <property type="entry name" value="RT_POL"/>
    <property type="match status" value="1"/>
</dbReference>
<dbReference type="InterPro" id="IPR012337">
    <property type="entry name" value="RNaseH-like_sf"/>
</dbReference>
<sequence length="1545" mass="173724">MANVEAMGDVLRGILEQLAKSNEISQALIAENRALKEMHAASPVLAASPSTEMVRAQAGGHRTVSNAKLMGDLARRLPKYAYSVTEPDSFKKWIGRYELVFKEDGENLSERERTRLLIGCLEESTFQRFVDSQRDIEDIYNVTFDETVKALTKVFGNQSSLMVRRQACLQIARSSGLYEDPVEYTNKVGEAVVDAQLAKMSGDDWGVFVFLRGLDTSGDSAAKVYLMQYCESVEKKGETVTLSGIHDEWVRFLQVKQQTKIVSSTTAKPSPPVKVNQVEKTSKTPKSPAPKPPSQAPGKPESAGKKPRFCTYCNRPGHETEKCFKRKRSLQQKESTEEKRTQSIKVDGIKDNTNAKRSLMVSVNNKSLAFDLDTGSMITLINASSWKLIGSPPLESVEHRISCANGSPMRVLGRTKVKFVLKGVAAEEYVYVRDKDINLLGMSWLNHSSEMIQAIDFMVNRIETPVDEASRLENTLRRDFPLVFAEGLGLCVKEQAQFRVDPSIPPVFKKARPVPYGSTEAVEAELQRLQDMGVIEPVSHSKWASPIVVIKKKETGKIRACGDFKVSGLNKALLEEYHPLPTSEDIFGTLKGSVFSQIDLRDAYLQVELDEESQKVVVINTHKGLFKYKRMAFGLKTAPAIFQKIVDKMIAGIPGVAAYLDDVIVSAESHEEHEKTLTKLFQRLQEYGFRVSPDKCSFAKNEIRFLGFIVDKHGRRPDPSKTEAIRNMKAPTDQKQLASFLGGICFYSRFIPELSKLRGPLDGLMKKDAKWSWGDREQKAFESLTAAVAQATMLSHFHESWPIIVSADASNYGIGGVLTHVNPEGVELPVAHFARSLTDTEKRYSQIEKEALALVYTVKKCHKFIFGRRFTLHTDHRPLLALFGSNKDLPVHAQNRVVRWAMTLMSYDFDITYVNTTKFAKADWLSRVIQEYPKNEDDIVIAEVDMEDAVDDWNSEDVTPVLETHIRNASAEDKEFTEIMDLVENNAWKFKPKSEVEKSWHHVKDRLKLIRNCLLLDNRVVVPKVLQAKVLQQLHEGHPGVVKMKHKARSFVYWKGLDNQIEKVVQNCCSCQENAKMPRVVPLKPWPVPEAVWKRVHVDFAGPVDGLWFLVVVDAKSKYAEVKLTRTISAVATVDLLDEVFSVHGYPELIVSDNGTQFTSQFFQDMCTSYGISHKTTAVYYPRSNGAAERFVDTLKRGIAKIRETGSVNQQLLNKFLINYRNSPHASLNGATPAEVHFNRKIRVKMSLLLPRERVEAASELTPYQDKMKSAYDKRNAARANSFQVGQSVYVRVQHGNKFSWEYGEIRRRIGSVLYEVQVGARIQRCHVNQLRQRFGDKSPEELFTDSIFPLFFEAPATTSPVIARGRGDNHSDFADMDTFVDDCNDVDSPGHILSPMGLSSSGPSPVQSELNTPRNFTPRERIRRQSDILGRLDETSEPPVTPAATATPLDVPRNLPVPTLSHSLRRSHRIRNAPNRFDPCAEIPPVSNQGAQRGSSNTNDQPSTRRRGSHNTSNVRMVPGQNRAGNSQRGGGIREARGRPRWNN</sequence>
<dbReference type="FunFam" id="1.10.340.70:FF:000003">
    <property type="entry name" value="Protein CBG25708"/>
    <property type="match status" value="1"/>
</dbReference>
<dbReference type="SUPFAM" id="SSF53098">
    <property type="entry name" value="Ribonuclease H-like"/>
    <property type="match status" value="1"/>
</dbReference>
<feature type="region of interest" description="Disordered" evidence="7">
    <location>
        <begin position="261"/>
        <end position="310"/>
    </location>
</feature>
<dbReference type="FunFam" id="3.30.420.10:FF:000063">
    <property type="entry name" value="Retrovirus-related Pol polyprotein from transposon 297-like Protein"/>
    <property type="match status" value="1"/>
</dbReference>
<dbReference type="STRING" id="135651.G0NLW6"/>
<keyword evidence="3" id="KW-0548">Nucleotidyltransferase</keyword>
<feature type="domain" description="Integrase catalytic" evidence="9">
    <location>
        <begin position="1081"/>
        <end position="1241"/>
    </location>
</feature>
<dbReference type="InterPro" id="IPR055510">
    <property type="entry name" value="DUF7083"/>
</dbReference>
<dbReference type="SUPFAM" id="SSF50630">
    <property type="entry name" value="Acid proteases"/>
    <property type="match status" value="1"/>
</dbReference>
<evidence type="ECO:0000256" key="1">
    <source>
        <dbReference type="ARBA" id="ARBA00012493"/>
    </source>
</evidence>
<feature type="compositionally biased region" description="Basic and acidic residues" evidence="7">
    <location>
        <begin position="1418"/>
        <end position="1435"/>
    </location>
</feature>
<dbReference type="InterPro" id="IPR041577">
    <property type="entry name" value="RT_RNaseH_2"/>
</dbReference>
<dbReference type="PANTHER" id="PTHR37984:SF5">
    <property type="entry name" value="PROTEIN NYNRIN-LIKE"/>
    <property type="match status" value="1"/>
</dbReference>
<reference evidence="11" key="1">
    <citation type="submission" date="2011-07" db="EMBL/GenBank/DDBJ databases">
        <authorList>
            <consortium name="Caenorhabditis brenneri Sequencing and Analysis Consortium"/>
            <person name="Wilson R.K."/>
        </authorList>
    </citation>
    <scope>NUCLEOTIDE SEQUENCE [LARGE SCALE GENOMIC DNA]</scope>
    <source>
        <strain evidence="11">PB2801</strain>
    </source>
</reference>
<dbReference type="PROSITE" id="PS50994">
    <property type="entry name" value="INTEGRASE"/>
    <property type="match status" value="1"/>
</dbReference>
<keyword evidence="6" id="KW-0511">Multifunctional enzyme</keyword>
<keyword evidence="4" id="KW-0540">Nuclease</keyword>
<feature type="compositionally biased region" description="Low complexity" evidence="7">
    <location>
        <begin position="1394"/>
        <end position="1406"/>
    </location>
</feature>
<dbReference type="InterPro" id="IPR036397">
    <property type="entry name" value="RNaseH_sf"/>
</dbReference>
<accession>G0NLW6</accession>
<dbReference type="GO" id="GO:0042575">
    <property type="term" value="C:DNA polymerase complex"/>
    <property type="evidence" value="ECO:0007669"/>
    <property type="project" value="UniProtKB-ARBA"/>
</dbReference>
<dbReference type="eggNOG" id="KOG0017">
    <property type="taxonomic scope" value="Eukaryota"/>
</dbReference>